<proteinExistence type="predicted"/>
<feature type="transmembrane region" description="Helical" evidence="9">
    <location>
        <begin position="94"/>
        <end position="112"/>
    </location>
</feature>
<evidence type="ECO:0000313" key="10">
    <source>
        <dbReference type="EMBL" id="KHE92116.1"/>
    </source>
</evidence>
<accession>A0A0B0EJB0</accession>
<dbReference type="AlphaFoldDB" id="A0A0B0EJB0"/>
<dbReference type="GO" id="GO:0022900">
    <property type="term" value="P:electron transport chain"/>
    <property type="evidence" value="ECO:0007669"/>
    <property type="project" value="InterPro"/>
</dbReference>
<evidence type="ECO:0000256" key="6">
    <source>
        <dbReference type="ARBA" id="ARBA00022967"/>
    </source>
</evidence>
<evidence type="ECO:0000256" key="2">
    <source>
        <dbReference type="ARBA" id="ARBA00022553"/>
    </source>
</evidence>
<keyword evidence="6" id="KW-1278">Translocase</keyword>
<organism evidence="10 11">
    <name type="scientific">Candidatus Scalindua brodae</name>
    <dbReference type="NCBI Taxonomy" id="237368"/>
    <lineage>
        <taxon>Bacteria</taxon>
        <taxon>Pseudomonadati</taxon>
        <taxon>Planctomycetota</taxon>
        <taxon>Candidatus Brocadiia</taxon>
        <taxon>Candidatus Brocadiales</taxon>
        <taxon>Candidatus Scalinduaceae</taxon>
        <taxon>Candidatus Scalindua</taxon>
    </lineage>
</organism>
<dbReference type="eggNOG" id="COG4658">
    <property type="taxonomic scope" value="Bacteria"/>
</dbReference>
<dbReference type="Proteomes" id="UP000030652">
    <property type="component" value="Unassembled WGS sequence"/>
</dbReference>
<name>A0A0B0EJB0_9BACT</name>
<feature type="transmembrane region" description="Helical" evidence="9">
    <location>
        <begin position="287"/>
        <end position="305"/>
    </location>
</feature>
<evidence type="ECO:0000256" key="5">
    <source>
        <dbReference type="ARBA" id="ARBA00022692"/>
    </source>
</evidence>
<dbReference type="PANTHER" id="PTHR30578">
    <property type="entry name" value="ELECTRON TRANSPORT COMPLEX PROTEIN RNFD"/>
    <property type="match status" value="1"/>
</dbReference>
<reference evidence="10 11" key="1">
    <citation type="submission" date="2014-10" db="EMBL/GenBank/DDBJ databases">
        <title>Draft genome of anammox bacterium scalindua brodae, obtained using differential coverage binning of sequence data from two enrichment reactors.</title>
        <authorList>
            <person name="Speth D.R."/>
            <person name="Russ L."/>
            <person name="Kartal B."/>
            <person name="Op den Camp H.J."/>
            <person name="Dutilh B.E."/>
            <person name="Jetten M.S."/>
        </authorList>
    </citation>
    <scope>NUCLEOTIDE SEQUENCE [LARGE SCALE GENOMIC DNA]</scope>
    <source>
        <strain evidence="10">RU1</strain>
    </source>
</reference>
<dbReference type="PANTHER" id="PTHR30578:SF1">
    <property type="entry name" value="NA(+)-TRANSLOCATING NADH-QUINONE REDUCTASE SUBUNIT B"/>
    <property type="match status" value="1"/>
</dbReference>
<keyword evidence="5 9" id="KW-0812">Transmembrane</keyword>
<dbReference type="InterPro" id="IPR011303">
    <property type="entry name" value="RnfD_bac"/>
</dbReference>
<dbReference type="PATRIC" id="fig|237368.3.peg.2340"/>
<dbReference type="GO" id="GO:0005886">
    <property type="term" value="C:plasma membrane"/>
    <property type="evidence" value="ECO:0007669"/>
    <property type="project" value="TreeGrafter"/>
</dbReference>
<keyword evidence="8 9" id="KW-0472">Membrane</keyword>
<evidence type="ECO:0000256" key="8">
    <source>
        <dbReference type="ARBA" id="ARBA00023136"/>
    </source>
</evidence>
<dbReference type="EMBL" id="JRYO01000152">
    <property type="protein sequence ID" value="KHE92116.1"/>
    <property type="molecule type" value="Genomic_DNA"/>
</dbReference>
<feature type="transmembrane region" description="Helical" evidence="9">
    <location>
        <begin position="168"/>
        <end position="186"/>
    </location>
</feature>
<keyword evidence="4" id="KW-0288">FMN</keyword>
<dbReference type="Pfam" id="PF03116">
    <property type="entry name" value="NQR2_RnfD_RnfE"/>
    <property type="match status" value="1"/>
</dbReference>
<sequence length="365" mass="39994">MKIFKRIETILNNNLNKAENFVQSHPKVNYLFGALFEACDGLIRSTKDTAKTPPYIRSNMDVKQYMGGVLVALFFGWVVPAIYFYGFLCVVPKLIVSLVVGVFVVEAIWVVLAREERINEGGFVTCLFIPALLPPQAPLWLIGVGAAISILFRNILGGVGNNLVNPALLGRLLLTICFPAIVVTGWQEPFTGIPTVQSLIHGVDAVTRATPLIVYKEIGETASYFSLMFGSNTGSLGETCRISIIIMGIWLCFKRIANWRIPVAYLGSVFIFSTVLSLLAGNTVAPPIFQLLSGGLIFAAFFMATDPVTTTYSQIGKWIFGIGCGLITVVIRSFTPIPEGIMYAILLMNLIGIPIQSLILKIKYR</sequence>
<evidence type="ECO:0000256" key="1">
    <source>
        <dbReference type="ARBA" id="ARBA00022448"/>
    </source>
</evidence>
<gene>
    <name evidence="10" type="ORF">SCABRO_02167</name>
</gene>
<feature type="transmembrane region" description="Helical" evidence="9">
    <location>
        <begin position="341"/>
        <end position="360"/>
    </location>
</feature>
<keyword evidence="3" id="KW-0285">Flavoprotein</keyword>
<evidence type="ECO:0000256" key="7">
    <source>
        <dbReference type="ARBA" id="ARBA00022989"/>
    </source>
</evidence>
<comment type="caution">
    <text evidence="10">The sequence shown here is derived from an EMBL/GenBank/DDBJ whole genome shotgun (WGS) entry which is preliminary data.</text>
</comment>
<feature type="transmembrane region" description="Helical" evidence="9">
    <location>
        <begin position="263"/>
        <end position="281"/>
    </location>
</feature>
<dbReference type="InterPro" id="IPR004338">
    <property type="entry name" value="NqrB/RnfD"/>
</dbReference>
<dbReference type="NCBIfam" id="TIGR01946">
    <property type="entry name" value="rnfD"/>
    <property type="match status" value="1"/>
</dbReference>
<dbReference type="GO" id="GO:0055085">
    <property type="term" value="P:transmembrane transport"/>
    <property type="evidence" value="ECO:0007669"/>
    <property type="project" value="InterPro"/>
</dbReference>
<keyword evidence="7 9" id="KW-1133">Transmembrane helix</keyword>
<evidence type="ECO:0000256" key="9">
    <source>
        <dbReference type="SAM" id="Phobius"/>
    </source>
</evidence>
<evidence type="ECO:0000313" key="11">
    <source>
        <dbReference type="Proteomes" id="UP000030652"/>
    </source>
</evidence>
<keyword evidence="1" id="KW-0813">Transport</keyword>
<feature type="transmembrane region" description="Helical" evidence="9">
    <location>
        <begin position="317"/>
        <end position="335"/>
    </location>
</feature>
<protein>
    <submittedName>
        <fullName evidence="10">Na+-translocating NADH-quinone reductase subunit B</fullName>
    </submittedName>
</protein>
<evidence type="ECO:0000256" key="4">
    <source>
        <dbReference type="ARBA" id="ARBA00022643"/>
    </source>
</evidence>
<keyword evidence="2" id="KW-0597">Phosphoprotein</keyword>
<feature type="transmembrane region" description="Helical" evidence="9">
    <location>
        <begin position="65"/>
        <end position="88"/>
    </location>
</feature>
<evidence type="ECO:0000256" key="3">
    <source>
        <dbReference type="ARBA" id="ARBA00022630"/>
    </source>
</evidence>